<dbReference type="InParanoid" id="Q4N637"/>
<accession>Q4N637</accession>
<proteinExistence type="predicted"/>
<organism evidence="2 3">
    <name type="scientific">Theileria parva</name>
    <name type="common">East coast fever infection agent</name>
    <dbReference type="NCBI Taxonomy" id="5875"/>
    <lineage>
        <taxon>Eukaryota</taxon>
        <taxon>Sar</taxon>
        <taxon>Alveolata</taxon>
        <taxon>Apicomplexa</taxon>
        <taxon>Aconoidasida</taxon>
        <taxon>Piroplasmida</taxon>
        <taxon>Theileriidae</taxon>
        <taxon>Theileria</taxon>
    </lineage>
</organism>
<dbReference type="KEGG" id="tpv:TP02_0100"/>
<evidence type="ECO:0000313" key="3">
    <source>
        <dbReference type="Proteomes" id="UP000001949"/>
    </source>
</evidence>
<keyword evidence="1" id="KW-0812">Transmembrane</keyword>
<dbReference type="EMBL" id="AAGK01000002">
    <property type="protein sequence ID" value="EAN32386.1"/>
    <property type="molecule type" value="Genomic_DNA"/>
</dbReference>
<evidence type="ECO:0000313" key="2">
    <source>
        <dbReference type="EMBL" id="EAN32386.1"/>
    </source>
</evidence>
<evidence type="ECO:0000256" key="1">
    <source>
        <dbReference type="SAM" id="Phobius"/>
    </source>
</evidence>
<sequence>MRYFNLKTKSFLAVFLFLLFFSVVSSKPWIYFWGLLTALCLLLFLVDLLFISSDSIVFDPFYSNWETNMNSAKY</sequence>
<keyword evidence="1" id="KW-0472">Membrane</keyword>
<keyword evidence="3" id="KW-1185">Reference proteome</keyword>
<reference evidence="2 3" key="1">
    <citation type="journal article" date="2005" name="Science">
        <title>Genome sequence of Theileria parva, a bovine pathogen that transforms lymphocytes.</title>
        <authorList>
            <person name="Gardner M.J."/>
            <person name="Bishop R."/>
            <person name="Shah T."/>
            <person name="de Villiers E.P."/>
            <person name="Carlton J.M."/>
            <person name="Hall N."/>
            <person name="Ren Q."/>
            <person name="Paulsen I.T."/>
            <person name="Pain A."/>
            <person name="Berriman M."/>
            <person name="Wilson R.J.M."/>
            <person name="Sato S."/>
            <person name="Ralph S.A."/>
            <person name="Mann D.J."/>
            <person name="Xiong Z."/>
            <person name="Shallom S.J."/>
            <person name="Weidman J."/>
            <person name="Jiang L."/>
            <person name="Lynn J."/>
            <person name="Weaver B."/>
            <person name="Shoaibi A."/>
            <person name="Domingo A.R."/>
            <person name="Wasawo D."/>
            <person name="Crabtree J."/>
            <person name="Wortman J.R."/>
            <person name="Haas B."/>
            <person name="Angiuoli S.V."/>
            <person name="Creasy T.H."/>
            <person name="Lu C."/>
            <person name="Suh B."/>
            <person name="Silva J.C."/>
            <person name="Utterback T.R."/>
            <person name="Feldblyum T.V."/>
            <person name="Pertea M."/>
            <person name="Allen J."/>
            <person name="Nierman W.C."/>
            <person name="Taracha E.L.N."/>
            <person name="Salzberg S.L."/>
            <person name="White O.R."/>
            <person name="Fitzhugh H.A."/>
            <person name="Morzaria S."/>
            <person name="Venter J.C."/>
            <person name="Fraser C.M."/>
            <person name="Nene V."/>
        </authorList>
    </citation>
    <scope>NUCLEOTIDE SEQUENCE [LARGE SCALE GENOMIC DNA]</scope>
    <source>
        <strain evidence="2 3">Muguga</strain>
    </source>
</reference>
<dbReference type="GeneID" id="3501832"/>
<keyword evidence="1" id="KW-1133">Transmembrane helix</keyword>
<dbReference type="AlphaFoldDB" id="Q4N637"/>
<dbReference type="Proteomes" id="UP000001949">
    <property type="component" value="Unassembled WGS sequence"/>
</dbReference>
<protein>
    <submittedName>
        <fullName evidence="2">Uncharacterized protein</fullName>
    </submittedName>
</protein>
<feature type="transmembrane region" description="Helical" evidence="1">
    <location>
        <begin position="36"/>
        <end position="58"/>
    </location>
</feature>
<gene>
    <name evidence="2" type="ordered locus">TP02_0100</name>
</gene>
<dbReference type="OMA" id="TNMNSAK"/>
<dbReference type="RefSeq" id="XP_764669.1">
    <property type="nucleotide sequence ID" value="XM_759576.1"/>
</dbReference>
<name>Q4N637_THEPA</name>
<comment type="caution">
    <text evidence="2">The sequence shown here is derived from an EMBL/GenBank/DDBJ whole genome shotgun (WGS) entry which is preliminary data.</text>
</comment>